<dbReference type="GO" id="GO:0005737">
    <property type="term" value="C:cytoplasm"/>
    <property type="evidence" value="ECO:0007669"/>
    <property type="project" value="TreeGrafter"/>
</dbReference>
<dbReference type="PRINTS" id="PR00081">
    <property type="entry name" value="GDHRDH"/>
</dbReference>
<dbReference type="RefSeq" id="WP_086434989.1">
    <property type="nucleotide sequence ID" value="NZ_FXWH01000002.1"/>
</dbReference>
<dbReference type="PANTHER" id="PTHR43544:SF12">
    <property type="entry name" value="NAD(P)-BINDING ROSSMANN-FOLD SUPERFAMILY PROTEIN"/>
    <property type="match status" value="1"/>
</dbReference>
<dbReference type="PANTHER" id="PTHR43544">
    <property type="entry name" value="SHORT-CHAIN DEHYDROGENASE/REDUCTASE"/>
    <property type="match status" value="1"/>
</dbReference>
<dbReference type="OrthoDB" id="9785826at2"/>
<dbReference type="InterPro" id="IPR036291">
    <property type="entry name" value="NAD(P)-bd_dom_sf"/>
</dbReference>
<dbReference type="SUPFAM" id="SSF51735">
    <property type="entry name" value="NAD(P)-binding Rossmann-fold domains"/>
    <property type="match status" value="1"/>
</dbReference>
<evidence type="ECO:0000313" key="2">
    <source>
        <dbReference type="Proteomes" id="UP000194450"/>
    </source>
</evidence>
<dbReference type="Proteomes" id="UP000194450">
    <property type="component" value="Unassembled WGS sequence"/>
</dbReference>
<dbReference type="AlphaFoldDB" id="A0A1Y6FVX9"/>
<sequence length="237" mass="25606">MAVLVFGAGGGLGQALVQELLTAGVTDQVIAITRQPKSAATSGAGIEHHQVADYSEESLQAVLSGIKEPVTGVLSTVGVLHTNDYMPEKRLAEVNAKQLAENFAVNATLPLLLMQQSLPLMDRKAPGFWVQLSAMVGSATNNYLGGWYSYRASKAALNMLLKTASIELRRTHKKLTVAAIHPGTTDTQLSAPFQERISEGKLYTPAESAERIVQVIQNLNPDNSGKLWHWNGEELPY</sequence>
<proteinExistence type="predicted"/>
<keyword evidence="2" id="KW-1185">Reference proteome</keyword>
<gene>
    <name evidence="1" type="ORF">SAMN06297229_1851</name>
</gene>
<protein>
    <submittedName>
        <fullName evidence="1">NAD(P)-dependent dehydrogenase, short-chain alcohol dehydrogenase family</fullName>
    </submittedName>
</protein>
<dbReference type="GO" id="GO:0016491">
    <property type="term" value="F:oxidoreductase activity"/>
    <property type="evidence" value="ECO:0007669"/>
    <property type="project" value="TreeGrafter"/>
</dbReference>
<evidence type="ECO:0000313" key="1">
    <source>
        <dbReference type="EMBL" id="SMQ79929.1"/>
    </source>
</evidence>
<dbReference type="Gene3D" id="3.40.50.720">
    <property type="entry name" value="NAD(P)-binding Rossmann-like Domain"/>
    <property type="match status" value="1"/>
</dbReference>
<dbReference type="InterPro" id="IPR051468">
    <property type="entry name" value="Fungal_SecMetab_SDRs"/>
</dbReference>
<accession>A0A1Y6FVX9</accession>
<dbReference type="InterPro" id="IPR002347">
    <property type="entry name" value="SDR_fam"/>
</dbReference>
<dbReference type="Pfam" id="PF00106">
    <property type="entry name" value="adh_short"/>
    <property type="match status" value="1"/>
</dbReference>
<dbReference type="EMBL" id="FXWH01000002">
    <property type="protein sequence ID" value="SMQ79929.1"/>
    <property type="molecule type" value="Genomic_DNA"/>
</dbReference>
<name>A0A1Y6FVX9_9GAMM</name>
<reference evidence="2" key="1">
    <citation type="submission" date="2017-04" db="EMBL/GenBank/DDBJ databases">
        <authorList>
            <person name="Varghese N."/>
            <person name="Submissions S."/>
        </authorList>
    </citation>
    <scope>NUCLEOTIDE SEQUENCE [LARGE SCALE GENOMIC DNA]</scope>
</reference>
<organism evidence="1 2">
    <name type="scientific">Pseudidiomarina planktonica</name>
    <dbReference type="NCBI Taxonomy" id="1323738"/>
    <lineage>
        <taxon>Bacteria</taxon>
        <taxon>Pseudomonadati</taxon>
        <taxon>Pseudomonadota</taxon>
        <taxon>Gammaproteobacteria</taxon>
        <taxon>Alteromonadales</taxon>
        <taxon>Idiomarinaceae</taxon>
        <taxon>Pseudidiomarina</taxon>
    </lineage>
</organism>